<dbReference type="SUPFAM" id="SSF52833">
    <property type="entry name" value="Thioredoxin-like"/>
    <property type="match status" value="1"/>
</dbReference>
<accession>X1KE30</accession>
<gene>
    <name evidence="2" type="ORF">S06H3_19346</name>
</gene>
<feature type="region of interest" description="Disordered" evidence="1">
    <location>
        <begin position="81"/>
        <end position="100"/>
    </location>
</feature>
<evidence type="ECO:0000256" key="1">
    <source>
        <dbReference type="SAM" id="MobiDB-lite"/>
    </source>
</evidence>
<reference evidence="2" key="1">
    <citation type="journal article" date="2014" name="Front. Microbiol.">
        <title>High frequency of phylogenetically diverse reductive dehalogenase-homologous genes in deep subseafloor sedimentary metagenomes.</title>
        <authorList>
            <person name="Kawai M."/>
            <person name="Futagami T."/>
            <person name="Toyoda A."/>
            <person name="Takaki Y."/>
            <person name="Nishi S."/>
            <person name="Hori S."/>
            <person name="Arai W."/>
            <person name="Tsubouchi T."/>
            <person name="Morono Y."/>
            <person name="Uchiyama I."/>
            <person name="Ito T."/>
            <person name="Fujiyama A."/>
            <person name="Inagaki F."/>
            <person name="Takami H."/>
        </authorList>
    </citation>
    <scope>NUCLEOTIDE SEQUENCE</scope>
    <source>
        <strain evidence="2">Expedition CK06-06</strain>
    </source>
</reference>
<organism evidence="2">
    <name type="scientific">marine sediment metagenome</name>
    <dbReference type="NCBI Taxonomy" id="412755"/>
    <lineage>
        <taxon>unclassified sequences</taxon>
        <taxon>metagenomes</taxon>
        <taxon>ecological metagenomes</taxon>
    </lineage>
</organism>
<dbReference type="EMBL" id="BARV01009896">
    <property type="protein sequence ID" value="GAI05302.1"/>
    <property type="molecule type" value="Genomic_DNA"/>
</dbReference>
<comment type="caution">
    <text evidence="2">The sequence shown here is derived from an EMBL/GenBank/DDBJ whole genome shotgun (WGS) entry which is preliminary data.</text>
</comment>
<dbReference type="CDD" id="cd02980">
    <property type="entry name" value="TRX_Fd_family"/>
    <property type="match status" value="1"/>
</dbReference>
<dbReference type="Gene3D" id="3.40.30.10">
    <property type="entry name" value="Glutaredoxin"/>
    <property type="match status" value="1"/>
</dbReference>
<evidence type="ECO:0008006" key="3">
    <source>
        <dbReference type="Google" id="ProtNLM"/>
    </source>
</evidence>
<dbReference type="InterPro" id="IPR036249">
    <property type="entry name" value="Thioredoxin-like_sf"/>
</dbReference>
<evidence type="ECO:0000313" key="2">
    <source>
        <dbReference type="EMBL" id="GAI05302.1"/>
    </source>
</evidence>
<sequence length="100" mass="11434">MITVTVCVGSSCHIKGAREMIGRFNDFLTKEGLEDKVELKGSFCMERCGEGINWQINDEILTSSSVDDGVELLQKKVRRALKKEKPKRPAKRPDRRKRKI</sequence>
<name>X1KE30_9ZZZZ</name>
<proteinExistence type="predicted"/>
<dbReference type="AlphaFoldDB" id="X1KE30"/>
<protein>
    <recommendedName>
        <fullName evidence="3">(2Fe-2S) ferredoxin domain-containing protein</fullName>
    </recommendedName>
</protein>